<name>A0A978VJ87_ZIZJJ</name>
<dbReference type="InterPro" id="IPR016461">
    <property type="entry name" value="COMT-like"/>
</dbReference>
<evidence type="ECO:0000256" key="2">
    <source>
        <dbReference type="ARBA" id="ARBA00022679"/>
    </source>
</evidence>
<dbReference type="GO" id="GO:0008757">
    <property type="term" value="F:S-adenosylmethionine-dependent methyltransferase activity"/>
    <property type="evidence" value="ECO:0007669"/>
    <property type="project" value="UniProtKB-ARBA"/>
</dbReference>
<dbReference type="GO" id="GO:0009717">
    <property type="term" value="P:isoflavonoid biosynthetic process"/>
    <property type="evidence" value="ECO:0007669"/>
    <property type="project" value="UniProtKB-ARBA"/>
</dbReference>
<dbReference type="EMBL" id="JAEACU010000004">
    <property type="protein sequence ID" value="KAH7533156.1"/>
    <property type="molecule type" value="Genomic_DNA"/>
</dbReference>
<gene>
    <name evidence="6" type="ORF">FEM48_Zijuj04G0100400</name>
</gene>
<evidence type="ECO:0000256" key="1">
    <source>
        <dbReference type="ARBA" id="ARBA00022603"/>
    </source>
</evidence>
<dbReference type="GO" id="GO:0046983">
    <property type="term" value="F:protein dimerization activity"/>
    <property type="evidence" value="ECO:0007669"/>
    <property type="project" value="InterPro"/>
</dbReference>
<evidence type="ECO:0000259" key="5">
    <source>
        <dbReference type="Pfam" id="PF08100"/>
    </source>
</evidence>
<sequence>MDSRVEMSSTELLQAQALIWNLSFNYMKSMSLKCAIELGIPDIIHNHGQPISLSKLIESLPIHPSKTHCICRLMRLLVHSGFFTKQKGDHQTQQEEKYSLTPASRLLLKDEPWGNMFEGIPPANALMLKWILHDWNDEEAVAILKRCREAISSKDEGGKLIVIEVIAEDPKMDKQSTETQLCLDVMMMTAYGKERSLMEWEKLFFAAGFSHYEITYVLGLRSLIEVYP</sequence>
<evidence type="ECO:0000313" key="7">
    <source>
        <dbReference type="Proteomes" id="UP000813462"/>
    </source>
</evidence>
<dbReference type="GO" id="GO:0008171">
    <property type="term" value="F:O-methyltransferase activity"/>
    <property type="evidence" value="ECO:0007669"/>
    <property type="project" value="InterPro"/>
</dbReference>
<dbReference type="Proteomes" id="UP000813462">
    <property type="component" value="Unassembled WGS sequence"/>
</dbReference>
<accession>A0A978VJ87</accession>
<dbReference type="PROSITE" id="PS51683">
    <property type="entry name" value="SAM_OMT_II"/>
    <property type="match status" value="1"/>
</dbReference>
<dbReference type="InterPro" id="IPR001077">
    <property type="entry name" value="COMT_C"/>
</dbReference>
<evidence type="ECO:0000259" key="4">
    <source>
        <dbReference type="Pfam" id="PF00891"/>
    </source>
</evidence>
<dbReference type="AlphaFoldDB" id="A0A978VJ87"/>
<dbReference type="FunFam" id="1.10.10.10:FF:000213">
    <property type="entry name" value="Coniferyl alcohol 9-O-methyltransferase"/>
    <property type="match status" value="1"/>
</dbReference>
<dbReference type="InterPro" id="IPR012967">
    <property type="entry name" value="COMT_dimerisation"/>
</dbReference>
<feature type="domain" description="O-methyltransferase C-terminal" evidence="4">
    <location>
        <begin position="114"/>
        <end position="210"/>
    </location>
</feature>
<comment type="caution">
    <text evidence="6">The sequence shown here is derived from an EMBL/GenBank/DDBJ whole genome shotgun (WGS) entry which is preliminary data.</text>
</comment>
<dbReference type="InterPro" id="IPR036390">
    <property type="entry name" value="WH_DNA-bd_sf"/>
</dbReference>
<protein>
    <recommendedName>
        <fullName evidence="8">Trans-resveratrol di-O-methyltransferase-like</fullName>
    </recommendedName>
</protein>
<feature type="domain" description="O-methyltransferase dimerisation" evidence="5">
    <location>
        <begin position="20"/>
        <end position="110"/>
    </location>
</feature>
<dbReference type="InterPro" id="IPR029063">
    <property type="entry name" value="SAM-dependent_MTases_sf"/>
</dbReference>
<evidence type="ECO:0008006" key="8">
    <source>
        <dbReference type="Google" id="ProtNLM"/>
    </source>
</evidence>
<keyword evidence="3" id="KW-0949">S-adenosyl-L-methionine</keyword>
<dbReference type="Pfam" id="PF00891">
    <property type="entry name" value="Methyltransf_2"/>
    <property type="match status" value="1"/>
</dbReference>
<dbReference type="SUPFAM" id="SSF46785">
    <property type="entry name" value="Winged helix' DNA-binding domain"/>
    <property type="match status" value="1"/>
</dbReference>
<proteinExistence type="predicted"/>
<keyword evidence="1" id="KW-0489">Methyltransferase</keyword>
<organism evidence="6 7">
    <name type="scientific">Ziziphus jujuba var. spinosa</name>
    <dbReference type="NCBI Taxonomy" id="714518"/>
    <lineage>
        <taxon>Eukaryota</taxon>
        <taxon>Viridiplantae</taxon>
        <taxon>Streptophyta</taxon>
        <taxon>Embryophyta</taxon>
        <taxon>Tracheophyta</taxon>
        <taxon>Spermatophyta</taxon>
        <taxon>Magnoliopsida</taxon>
        <taxon>eudicotyledons</taxon>
        <taxon>Gunneridae</taxon>
        <taxon>Pentapetalae</taxon>
        <taxon>rosids</taxon>
        <taxon>fabids</taxon>
        <taxon>Rosales</taxon>
        <taxon>Rhamnaceae</taxon>
        <taxon>Paliureae</taxon>
        <taxon>Ziziphus</taxon>
    </lineage>
</organism>
<dbReference type="PANTHER" id="PTHR11746">
    <property type="entry name" value="O-METHYLTRANSFERASE"/>
    <property type="match status" value="1"/>
</dbReference>
<dbReference type="SUPFAM" id="SSF53335">
    <property type="entry name" value="S-adenosyl-L-methionine-dependent methyltransferases"/>
    <property type="match status" value="1"/>
</dbReference>
<evidence type="ECO:0000256" key="3">
    <source>
        <dbReference type="ARBA" id="ARBA00022691"/>
    </source>
</evidence>
<dbReference type="GO" id="GO:0032259">
    <property type="term" value="P:methylation"/>
    <property type="evidence" value="ECO:0007669"/>
    <property type="project" value="UniProtKB-KW"/>
</dbReference>
<dbReference type="InterPro" id="IPR036388">
    <property type="entry name" value="WH-like_DNA-bd_sf"/>
</dbReference>
<evidence type="ECO:0000313" key="6">
    <source>
        <dbReference type="EMBL" id="KAH7533156.1"/>
    </source>
</evidence>
<dbReference type="Gene3D" id="3.40.50.150">
    <property type="entry name" value="Vaccinia Virus protein VP39"/>
    <property type="match status" value="1"/>
</dbReference>
<keyword evidence="2" id="KW-0808">Transferase</keyword>
<dbReference type="Gene3D" id="1.10.10.10">
    <property type="entry name" value="Winged helix-like DNA-binding domain superfamily/Winged helix DNA-binding domain"/>
    <property type="match status" value="1"/>
</dbReference>
<dbReference type="Pfam" id="PF08100">
    <property type="entry name" value="Dimerisation"/>
    <property type="match status" value="1"/>
</dbReference>
<reference evidence="6" key="1">
    <citation type="journal article" date="2021" name="Front. Plant Sci.">
        <title>Chromosome-Scale Genome Assembly for Chinese Sour Jujube and Insights Into Its Genome Evolution and Domestication Signature.</title>
        <authorList>
            <person name="Shen L.-Y."/>
            <person name="Luo H."/>
            <person name="Wang X.-L."/>
            <person name="Wang X.-M."/>
            <person name="Qiu X.-J."/>
            <person name="Liu H."/>
            <person name="Zhou S.-S."/>
            <person name="Jia K.-H."/>
            <person name="Nie S."/>
            <person name="Bao Y.-T."/>
            <person name="Zhang R.-G."/>
            <person name="Yun Q.-Z."/>
            <person name="Chai Y.-H."/>
            <person name="Lu J.-Y."/>
            <person name="Li Y."/>
            <person name="Zhao S.-W."/>
            <person name="Mao J.-F."/>
            <person name="Jia S.-G."/>
            <person name="Mao Y.-M."/>
        </authorList>
    </citation>
    <scope>NUCLEOTIDE SEQUENCE</scope>
    <source>
        <strain evidence="6">AT0</strain>
        <tissue evidence="6">Leaf</tissue>
    </source>
</reference>